<evidence type="ECO:0000256" key="2">
    <source>
        <dbReference type="SAM" id="MobiDB-lite"/>
    </source>
</evidence>
<dbReference type="PANTHER" id="PTHR31044">
    <property type="entry name" value="BETA-1,3 GLUCANASE"/>
    <property type="match status" value="1"/>
</dbReference>
<dbReference type="Pfam" id="PF07983">
    <property type="entry name" value="X8"/>
    <property type="match status" value="1"/>
</dbReference>
<dbReference type="SMART" id="SM00768">
    <property type="entry name" value="X8"/>
    <property type="match status" value="1"/>
</dbReference>
<keyword evidence="3" id="KW-1133">Transmembrane helix</keyword>
<proteinExistence type="predicted"/>
<accession>A0ABM4UCR9</accession>
<evidence type="ECO:0000256" key="3">
    <source>
        <dbReference type="SAM" id="Phobius"/>
    </source>
</evidence>
<dbReference type="InterPro" id="IPR012946">
    <property type="entry name" value="X8"/>
</dbReference>
<sequence length="372" mass="39933">MTIITIITTSTHIIQLKFQTIPSLAFFSSPPSTSSLLFAPFPFPSCSLNSPPTPCLKSSPFLSSTSGHLTYFSTFFYVYILKLSSQQNLIAVRIAEESIEPQGGGEEVRNFKRMGTRIVSCHIFIQLMTYLLLCSASVAREKEAEVQNKIPHHKVGKLQAFLSISTTEKDITTPITTLPTTNPLNPTATNPTLNPTVSNPDSASTTTNPANPLMTTSPLSSSASWCIASQSASQTALQVALDYACGYGGADCQAIQAGGNCYYPNTVHDHASYAFNSYYQKNPIPNSCNFGGTAVPTSTDPSYGTCQFQSTSTSSSILNTTNSMGSRVYGAGPITPTSSGATLACCMIHLHILTFLLTFAIHHSQMKSVKKL</sequence>
<keyword evidence="3" id="KW-0812">Transmembrane</keyword>
<keyword evidence="1" id="KW-0732">Signal</keyword>
<evidence type="ECO:0000313" key="5">
    <source>
        <dbReference type="Proteomes" id="UP001652660"/>
    </source>
</evidence>
<dbReference type="PANTHER" id="PTHR31044:SF52">
    <property type="entry name" value="OS01G0631500 PROTEIN"/>
    <property type="match status" value="1"/>
</dbReference>
<reference evidence="6" key="1">
    <citation type="submission" date="2025-08" db="UniProtKB">
        <authorList>
            <consortium name="RefSeq"/>
        </authorList>
    </citation>
    <scope>IDENTIFICATION</scope>
    <source>
        <tissue evidence="6">Leaves</tissue>
    </source>
</reference>
<dbReference type="GeneID" id="113689732"/>
<keyword evidence="5" id="KW-1185">Reference proteome</keyword>
<dbReference type="InterPro" id="IPR044788">
    <property type="entry name" value="X8_dom_prot"/>
</dbReference>
<feature type="compositionally biased region" description="Low complexity" evidence="2">
    <location>
        <begin position="173"/>
        <end position="196"/>
    </location>
</feature>
<dbReference type="Proteomes" id="UP001652660">
    <property type="component" value="Chromosome 5e"/>
</dbReference>
<feature type="compositionally biased region" description="Polar residues" evidence="2">
    <location>
        <begin position="197"/>
        <end position="216"/>
    </location>
</feature>
<dbReference type="Gene3D" id="1.20.58.1040">
    <property type="match status" value="1"/>
</dbReference>
<feature type="transmembrane region" description="Helical" evidence="3">
    <location>
        <begin position="341"/>
        <end position="361"/>
    </location>
</feature>
<feature type="region of interest" description="Disordered" evidence="2">
    <location>
        <begin position="173"/>
        <end position="216"/>
    </location>
</feature>
<dbReference type="RefSeq" id="XP_071905079.1">
    <property type="nucleotide sequence ID" value="XM_072048978.1"/>
</dbReference>
<evidence type="ECO:0000256" key="1">
    <source>
        <dbReference type="ARBA" id="ARBA00022729"/>
    </source>
</evidence>
<gene>
    <name evidence="6" type="primary">LOC113689732</name>
</gene>
<name>A0ABM4UCR9_COFAR</name>
<protein>
    <submittedName>
        <fullName evidence="6">Uncharacterized protein isoform X1</fullName>
    </submittedName>
</protein>
<organism evidence="5 6">
    <name type="scientific">Coffea arabica</name>
    <name type="common">Arabian coffee</name>
    <dbReference type="NCBI Taxonomy" id="13443"/>
    <lineage>
        <taxon>Eukaryota</taxon>
        <taxon>Viridiplantae</taxon>
        <taxon>Streptophyta</taxon>
        <taxon>Embryophyta</taxon>
        <taxon>Tracheophyta</taxon>
        <taxon>Spermatophyta</taxon>
        <taxon>Magnoliopsida</taxon>
        <taxon>eudicotyledons</taxon>
        <taxon>Gunneridae</taxon>
        <taxon>Pentapetalae</taxon>
        <taxon>asterids</taxon>
        <taxon>lamiids</taxon>
        <taxon>Gentianales</taxon>
        <taxon>Rubiaceae</taxon>
        <taxon>Ixoroideae</taxon>
        <taxon>Gardenieae complex</taxon>
        <taxon>Bertiereae - Coffeeae clade</taxon>
        <taxon>Coffeeae</taxon>
        <taxon>Coffea</taxon>
    </lineage>
</organism>
<evidence type="ECO:0000259" key="4">
    <source>
        <dbReference type="SMART" id="SM00768"/>
    </source>
</evidence>
<evidence type="ECO:0000313" key="6">
    <source>
        <dbReference type="RefSeq" id="XP_071905079.1"/>
    </source>
</evidence>
<feature type="domain" description="X8" evidence="4">
    <location>
        <begin position="224"/>
        <end position="308"/>
    </location>
</feature>
<keyword evidence="3" id="KW-0472">Membrane</keyword>